<dbReference type="GO" id="GO:0000166">
    <property type="term" value="F:nucleotide binding"/>
    <property type="evidence" value="ECO:0007669"/>
    <property type="project" value="InterPro"/>
</dbReference>
<dbReference type="Proteomes" id="UP000248764">
    <property type="component" value="Unassembled WGS sequence"/>
</dbReference>
<dbReference type="EMBL" id="POTW01000005">
    <property type="protein sequence ID" value="PZF85856.1"/>
    <property type="molecule type" value="Genomic_DNA"/>
</dbReference>
<feature type="non-terminal residue" evidence="2">
    <location>
        <position position="1"/>
    </location>
</feature>
<sequence length="347" mass="36605">AGWRAEYFLRIARALPSLFSVRTVVARSSARGAALRDAYGVRVVDDVDALLADGAGAAAVVVLPAAVAPEVTTALVKAGVPVLTETPPALDVAAMQALWAVVGDAPVLVAEQYRHQPHHAARLALSASGVIGPVGYARVSVAHGYHATSLLRLALSAGMESPLVRAVAHADPVARVHGRDDWHDEVVVRPGTNTIATLDFGDRMGVYEFTGEQYLSPLRTRHLTIRGERGEIADDAVAYVRGPRDVVRTRIVRDDTGHDGDLAGAWLRGLDCDGRRVWANPFGPARLSDDELAGAAVLAELASFLDTGAGGYRLADAAQDQYLATLIDSAAASGTPVRAEPQPWAGR</sequence>
<organism evidence="2 3">
    <name type="scientific">Jiangella anatolica</name>
    <dbReference type="NCBI Taxonomy" id="2670374"/>
    <lineage>
        <taxon>Bacteria</taxon>
        <taxon>Bacillati</taxon>
        <taxon>Actinomycetota</taxon>
        <taxon>Actinomycetes</taxon>
        <taxon>Jiangellales</taxon>
        <taxon>Jiangellaceae</taxon>
        <taxon>Jiangella</taxon>
    </lineage>
</organism>
<evidence type="ECO:0000259" key="1">
    <source>
        <dbReference type="Pfam" id="PF01408"/>
    </source>
</evidence>
<dbReference type="InterPro" id="IPR036291">
    <property type="entry name" value="NAD(P)-bd_dom_sf"/>
</dbReference>
<keyword evidence="3" id="KW-1185">Reference proteome</keyword>
<dbReference type="Gene3D" id="3.40.50.720">
    <property type="entry name" value="NAD(P)-binding Rossmann-like Domain"/>
    <property type="match status" value="1"/>
</dbReference>
<comment type="caution">
    <text evidence="2">The sequence shown here is derived from an EMBL/GenBank/DDBJ whole genome shotgun (WGS) entry which is preliminary data.</text>
</comment>
<protein>
    <submittedName>
        <fullName evidence="2">Oxidoreductase</fullName>
    </submittedName>
</protein>
<feature type="domain" description="Gfo/Idh/MocA-like oxidoreductase N-terminal" evidence="1">
    <location>
        <begin position="3"/>
        <end position="109"/>
    </location>
</feature>
<dbReference type="RefSeq" id="WP_111253178.1">
    <property type="nucleotide sequence ID" value="NZ_POTW01000005.1"/>
</dbReference>
<dbReference type="InterPro" id="IPR000683">
    <property type="entry name" value="Gfo/Idh/MocA-like_OxRdtase_N"/>
</dbReference>
<dbReference type="PANTHER" id="PTHR43377:SF1">
    <property type="entry name" value="BILIVERDIN REDUCTASE A"/>
    <property type="match status" value="1"/>
</dbReference>
<evidence type="ECO:0000313" key="2">
    <source>
        <dbReference type="EMBL" id="PZF85856.1"/>
    </source>
</evidence>
<proteinExistence type="predicted"/>
<dbReference type="Gene3D" id="3.30.360.10">
    <property type="entry name" value="Dihydrodipicolinate Reductase, domain 2"/>
    <property type="match status" value="1"/>
</dbReference>
<dbReference type="PANTHER" id="PTHR43377">
    <property type="entry name" value="BILIVERDIN REDUCTASE A"/>
    <property type="match status" value="1"/>
</dbReference>
<reference evidence="2 3" key="1">
    <citation type="submission" date="2018-01" db="EMBL/GenBank/DDBJ databases">
        <title>Draft genome sequence of Jiangella sp. GTF31.</title>
        <authorList>
            <person name="Sahin N."/>
            <person name="Ay H."/>
            <person name="Saygin H."/>
        </authorList>
    </citation>
    <scope>NUCLEOTIDE SEQUENCE [LARGE SCALE GENOMIC DNA]</scope>
    <source>
        <strain evidence="2 3">GTF31</strain>
    </source>
</reference>
<dbReference type="AlphaFoldDB" id="A0A2W2CK71"/>
<name>A0A2W2CK71_9ACTN</name>
<dbReference type="Pfam" id="PF01408">
    <property type="entry name" value="GFO_IDH_MocA"/>
    <property type="match status" value="1"/>
</dbReference>
<accession>A0A2W2CK71</accession>
<dbReference type="SUPFAM" id="SSF51735">
    <property type="entry name" value="NAD(P)-binding Rossmann-fold domains"/>
    <property type="match status" value="1"/>
</dbReference>
<evidence type="ECO:0000313" key="3">
    <source>
        <dbReference type="Proteomes" id="UP000248764"/>
    </source>
</evidence>
<dbReference type="InterPro" id="IPR051450">
    <property type="entry name" value="Gfo/Idh/MocA_Oxidoreductases"/>
</dbReference>
<gene>
    <name evidence="2" type="ORF">C1I92_02945</name>
</gene>